<protein>
    <submittedName>
        <fullName evidence="1">Uncharacterized protein</fullName>
    </submittedName>
</protein>
<proteinExistence type="predicted"/>
<dbReference type="EMBL" id="JOKH01000007">
    <property type="protein sequence ID" value="KEQ14992.1"/>
    <property type="molecule type" value="Genomic_DNA"/>
</dbReference>
<name>A0A081N969_9GAMM</name>
<dbReference type="AlphaFoldDB" id="A0A081N969"/>
<reference evidence="1 2" key="1">
    <citation type="submission" date="2014-06" db="EMBL/GenBank/DDBJ databases">
        <title>Whole Genome Sequences of Three Symbiotic Endozoicomonas Bacteria.</title>
        <authorList>
            <person name="Neave M.J."/>
            <person name="Apprill A."/>
            <person name="Voolstra C.R."/>
        </authorList>
    </citation>
    <scope>NUCLEOTIDE SEQUENCE [LARGE SCALE GENOMIC DNA]</scope>
    <source>
        <strain evidence="1 2">DSM 25634</strain>
    </source>
</reference>
<dbReference type="OrthoDB" id="6201130at2"/>
<organism evidence="1 2">
    <name type="scientific">Endozoicomonas numazuensis</name>
    <dbReference type="NCBI Taxonomy" id="1137799"/>
    <lineage>
        <taxon>Bacteria</taxon>
        <taxon>Pseudomonadati</taxon>
        <taxon>Pseudomonadota</taxon>
        <taxon>Gammaproteobacteria</taxon>
        <taxon>Oceanospirillales</taxon>
        <taxon>Endozoicomonadaceae</taxon>
        <taxon>Endozoicomonas</taxon>
    </lineage>
</organism>
<dbReference type="Proteomes" id="UP000028073">
    <property type="component" value="Unassembled WGS sequence"/>
</dbReference>
<evidence type="ECO:0000313" key="1">
    <source>
        <dbReference type="EMBL" id="KEQ14992.1"/>
    </source>
</evidence>
<accession>A0A081N969</accession>
<evidence type="ECO:0000313" key="2">
    <source>
        <dbReference type="Proteomes" id="UP000028073"/>
    </source>
</evidence>
<keyword evidence="2" id="KW-1185">Reference proteome</keyword>
<comment type="caution">
    <text evidence="1">The sequence shown here is derived from an EMBL/GenBank/DDBJ whole genome shotgun (WGS) entry which is preliminary data.</text>
</comment>
<gene>
    <name evidence="1" type="ORF">GZ78_24200</name>
</gene>
<sequence>MASSLCLAQEQQSLLIPFGSYLEKVKLNELYVNNNQLYHTGLFRAADSGFKKISPIPLECWEKQNDIAFNDDGYLYCNTSITYPEAINAAVFSFTELIPTGDYTERCGFMLKTKENTDEGLKSFLYATCYNYGYNFPIKNYTPRDYKDIWIRNTYTIKSDITNCPPGGLHYENRGLKCVSYYNIPKHKIVYGSFLKSACDIGYTFYGSNSDRLGTVCNDKALELNGVSDCIADGKDIVFEDDKLQCKPGELVAEIHTSSDFLPAGNYLITCVNSAYYPCLGENHQGLLVTQCITGGTYYSVKTLTLENADEKCKMGGAGYISNLNSALTCDPLFNLNIEYPTQATDVAESFECKQ</sequence>